<organism evidence="2 3">
    <name type="scientific">Paenibacillus roseopurpureus</name>
    <dbReference type="NCBI Taxonomy" id="2918901"/>
    <lineage>
        <taxon>Bacteria</taxon>
        <taxon>Bacillati</taxon>
        <taxon>Bacillota</taxon>
        <taxon>Bacilli</taxon>
        <taxon>Bacillales</taxon>
        <taxon>Paenibacillaceae</taxon>
        <taxon>Paenibacillus</taxon>
    </lineage>
</organism>
<dbReference type="Pfam" id="PF01261">
    <property type="entry name" value="AP_endonuc_2"/>
    <property type="match status" value="1"/>
</dbReference>
<name>A0AA96RLS4_9BACL</name>
<dbReference type="RefSeq" id="WP_314803197.1">
    <property type="nucleotide sequence ID" value="NZ_CP130319.1"/>
</dbReference>
<evidence type="ECO:0000313" key="3">
    <source>
        <dbReference type="Proteomes" id="UP001304650"/>
    </source>
</evidence>
<dbReference type="KEGG" id="proo:MJB10_07755"/>
<dbReference type="InterPro" id="IPR036237">
    <property type="entry name" value="Xyl_isomerase-like_sf"/>
</dbReference>
<dbReference type="SUPFAM" id="SSF51658">
    <property type="entry name" value="Xylose isomerase-like"/>
    <property type="match status" value="1"/>
</dbReference>
<gene>
    <name evidence="2" type="ORF">MJB10_07755</name>
</gene>
<proteinExistence type="predicted"/>
<sequence length="278" mass="30732">MKLALFTVMLPHCTLEQSLDILKRSGYDGVEWRVAKVNPALAAEEPSFWGNNRSTVDVDSDMQFLEGLRSETERRGLTVPNLGSYLPTGDLSAVERDMLIAIALGAPSIRVGVPAYDRSRKYQELLAEGRSYLEGVQSLSRKYGIKGLIEIHMGNIATSASGARRLVEGMDPSCIGVIHDAGNMVFEGYENYKMGLEILGEYLAHVHIKNARWVCEPSVEGVRWKAEPAPIQEGAADLKQLLVDLKNIGYDGWLSLEDFSDQAVTEERLASIAAYLRN</sequence>
<dbReference type="PANTHER" id="PTHR12110:SF53">
    <property type="entry name" value="BLR5974 PROTEIN"/>
    <property type="match status" value="1"/>
</dbReference>
<reference evidence="2" key="1">
    <citation type="submission" date="2022-02" db="EMBL/GenBank/DDBJ databases">
        <title>Paenibacillus sp. MBLB1832 Whole Genome Shotgun Sequencing.</title>
        <authorList>
            <person name="Hwang C.Y."/>
            <person name="Cho E.-S."/>
            <person name="Seo M.-J."/>
        </authorList>
    </citation>
    <scope>NUCLEOTIDE SEQUENCE</scope>
    <source>
        <strain evidence="2">MBLB1832</strain>
    </source>
</reference>
<feature type="domain" description="Xylose isomerase-like TIM barrel" evidence="1">
    <location>
        <begin position="20"/>
        <end position="269"/>
    </location>
</feature>
<dbReference type="PANTHER" id="PTHR12110">
    <property type="entry name" value="HYDROXYPYRUVATE ISOMERASE"/>
    <property type="match status" value="1"/>
</dbReference>
<dbReference type="InterPro" id="IPR050312">
    <property type="entry name" value="IolE/XylAMocC-like"/>
</dbReference>
<dbReference type="GO" id="GO:0016853">
    <property type="term" value="F:isomerase activity"/>
    <property type="evidence" value="ECO:0007669"/>
    <property type="project" value="UniProtKB-KW"/>
</dbReference>
<evidence type="ECO:0000313" key="2">
    <source>
        <dbReference type="EMBL" id="WNR45980.1"/>
    </source>
</evidence>
<evidence type="ECO:0000259" key="1">
    <source>
        <dbReference type="Pfam" id="PF01261"/>
    </source>
</evidence>
<dbReference type="Proteomes" id="UP001304650">
    <property type="component" value="Chromosome"/>
</dbReference>
<dbReference type="InterPro" id="IPR013022">
    <property type="entry name" value="Xyl_isomerase-like_TIM-brl"/>
</dbReference>
<keyword evidence="2" id="KW-0413">Isomerase</keyword>
<accession>A0AA96RLS4</accession>
<dbReference type="Gene3D" id="3.20.20.150">
    <property type="entry name" value="Divalent-metal-dependent TIM barrel enzymes"/>
    <property type="match status" value="1"/>
</dbReference>
<dbReference type="AlphaFoldDB" id="A0AA96RLS4"/>
<dbReference type="EMBL" id="CP130319">
    <property type="protein sequence ID" value="WNR45980.1"/>
    <property type="molecule type" value="Genomic_DNA"/>
</dbReference>
<protein>
    <submittedName>
        <fullName evidence="2">Sugar phosphate isomerase/epimerase</fullName>
    </submittedName>
</protein>
<keyword evidence="3" id="KW-1185">Reference proteome</keyword>